<dbReference type="InterPro" id="IPR029787">
    <property type="entry name" value="Nucleotide_cyclase"/>
</dbReference>
<accession>A0ABQ0CB23</accession>
<dbReference type="CDD" id="cd00130">
    <property type="entry name" value="PAS"/>
    <property type="match status" value="2"/>
</dbReference>
<dbReference type="InterPro" id="IPR001633">
    <property type="entry name" value="EAL_dom"/>
</dbReference>
<dbReference type="Pfam" id="PF13426">
    <property type="entry name" value="PAS_9"/>
    <property type="match status" value="1"/>
</dbReference>
<feature type="domain" description="PAS" evidence="2">
    <location>
        <begin position="541"/>
        <end position="585"/>
    </location>
</feature>
<keyword evidence="1" id="KW-1133">Transmembrane helix</keyword>
<feature type="domain" description="PAC" evidence="3">
    <location>
        <begin position="611"/>
        <end position="662"/>
    </location>
</feature>
<reference evidence="7 8" key="2">
    <citation type="submission" date="2024-09" db="EMBL/GenBank/DDBJ databases">
        <title>Draft genome sequence of Candidatus Magnetaquicoccaceae bacterium FCR-1.</title>
        <authorList>
            <person name="Shimoshige H."/>
            <person name="Shimamura S."/>
            <person name="Taoka A."/>
            <person name="Kobayashi H."/>
            <person name="Maekawa T."/>
        </authorList>
    </citation>
    <scope>NUCLEOTIDE SEQUENCE [LARGE SCALE GENOMIC DNA]</scope>
    <source>
        <strain evidence="7 8">FCR-1</strain>
    </source>
</reference>
<dbReference type="CDD" id="cd01949">
    <property type="entry name" value="GGDEF"/>
    <property type="match status" value="1"/>
</dbReference>
<dbReference type="SMART" id="SM00052">
    <property type="entry name" value="EAL"/>
    <property type="match status" value="1"/>
</dbReference>
<dbReference type="PROSITE" id="PS50887">
    <property type="entry name" value="GGDEF"/>
    <property type="match status" value="1"/>
</dbReference>
<dbReference type="SMART" id="SM00304">
    <property type="entry name" value="HAMP"/>
    <property type="match status" value="1"/>
</dbReference>
<dbReference type="Gene3D" id="3.30.450.20">
    <property type="entry name" value="PAS domain"/>
    <property type="match status" value="2"/>
</dbReference>
<dbReference type="EMBL" id="BAAFGK010000004">
    <property type="protein sequence ID" value="GAB0058096.1"/>
    <property type="molecule type" value="Genomic_DNA"/>
</dbReference>
<dbReference type="NCBIfam" id="TIGR00254">
    <property type="entry name" value="GGDEF"/>
    <property type="match status" value="1"/>
</dbReference>
<evidence type="ECO:0000259" key="4">
    <source>
        <dbReference type="PROSITE" id="PS50883"/>
    </source>
</evidence>
<dbReference type="SUPFAM" id="SSF55073">
    <property type="entry name" value="Nucleotide cyclase"/>
    <property type="match status" value="1"/>
</dbReference>
<dbReference type="SUPFAM" id="SSF55785">
    <property type="entry name" value="PYP-like sensor domain (PAS domain)"/>
    <property type="match status" value="2"/>
</dbReference>
<feature type="domain" description="PAS" evidence="2">
    <location>
        <begin position="704"/>
        <end position="744"/>
    </location>
</feature>
<dbReference type="Pfam" id="PF00563">
    <property type="entry name" value="EAL"/>
    <property type="match status" value="1"/>
</dbReference>
<feature type="domain" description="EAL" evidence="4">
    <location>
        <begin position="997"/>
        <end position="1250"/>
    </location>
</feature>
<dbReference type="PROSITE" id="PS50883">
    <property type="entry name" value="EAL"/>
    <property type="match status" value="1"/>
</dbReference>
<organism evidence="7 8">
    <name type="scientific">Candidatus Magnetaquiglobus chichijimensis</name>
    <dbReference type="NCBI Taxonomy" id="3141448"/>
    <lineage>
        <taxon>Bacteria</taxon>
        <taxon>Pseudomonadati</taxon>
        <taxon>Pseudomonadota</taxon>
        <taxon>Magnetococcia</taxon>
        <taxon>Magnetococcales</taxon>
        <taxon>Candidatus Magnetaquicoccaceae</taxon>
        <taxon>Candidatus Magnetaquiglobus</taxon>
    </lineage>
</organism>
<dbReference type="PANTHER" id="PTHR44757">
    <property type="entry name" value="DIGUANYLATE CYCLASE DGCP"/>
    <property type="match status" value="1"/>
</dbReference>
<dbReference type="PROSITE" id="PS50885">
    <property type="entry name" value="HAMP"/>
    <property type="match status" value="1"/>
</dbReference>
<evidence type="ECO:0000259" key="5">
    <source>
        <dbReference type="PROSITE" id="PS50885"/>
    </source>
</evidence>
<reference evidence="7 8" key="1">
    <citation type="submission" date="2024-05" db="EMBL/GenBank/DDBJ databases">
        <authorList>
            <consortium name="Candidatus Magnetaquicoccaceae bacterium FCR-1 genome sequencing consortium"/>
            <person name="Shimoshige H."/>
            <person name="Shimamura S."/>
            <person name="Taoka A."/>
            <person name="Kobayashi H."/>
            <person name="Maekawa T."/>
        </authorList>
    </citation>
    <scope>NUCLEOTIDE SEQUENCE [LARGE SCALE GENOMIC DNA]</scope>
    <source>
        <strain evidence="7 8">FCR-1</strain>
    </source>
</reference>
<dbReference type="Gene3D" id="3.30.70.270">
    <property type="match status" value="1"/>
</dbReference>
<dbReference type="RefSeq" id="WP_420905777.1">
    <property type="nucleotide sequence ID" value="NZ_BAAFGK010000004.1"/>
</dbReference>
<dbReference type="InterPro" id="IPR000700">
    <property type="entry name" value="PAS-assoc_C"/>
</dbReference>
<dbReference type="NCBIfam" id="TIGR00229">
    <property type="entry name" value="sensory_box"/>
    <property type="match status" value="2"/>
</dbReference>
<dbReference type="InterPro" id="IPR052155">
    <property type="entry name" value="Biofilm_reg_signaling"/>
</dbReference>
<dbReference type="Gene3D" id="6.10.340.10">
    <property type="match status" value="1"/>
</dbReference>
<dbReference type="Pfam" id="PF00989">
    <property type="entry name" value="PAS"/>
    <property type="match status" value="1"/>
</dbReference>
<dbReference type="InterPro" id="IPR013767">
    <property type="entry name" value="PAS_fold"/>
</dbReference>
<feature type="domain" description="PAC" evidence="3">
    <location>
        <begin position="771"/>
        <end position="823"/>
    </location>
</feature>
<dbReference type="Pfam" id="PF00990">
    <property type="entry name" value="GGDEF"/>
    <property type="match status" value="1"/>
</dbReference>
<evidence type="ECO:0000313" key="7">
    <source>
        <dbReference type="EMBL" id="GAB0058096.1"/>
    </source>
</evidence>
<dbReference type="PANTHER" id="PTHR44757:SF2">
    <property type="entry name" value="BIOFILM ARCHITECTURE MAINTENANCE PROTEIN MBAA"/>
    <property type="match status" value="1"/>
</dbReference>
<dbReference type="Proteomes" id="UP001628193">
    <property type="component" value="Unassembled WGS sequence"/>
</dbReference>
<dbReference type="InterPro" id="IPR001610">
    <property type="entry name" value="PAC"/>
</dbReference>
<evidence type="ECO:0000313" key="8">
    <source>
        <dbReference type="Proteomes" id="UP001628193"/>
    </source>
</evidence>
<dbReference type="SMART" id="SM00086">
    <property type="entry name" value="PAC"/>
    <property type="match status" value="2"/>
</dbReference>
<feature type="transmembrane region" description="Helical" evidence="1">
    <location>
        <begin position="12"/>
        <end position="32"/>
    </location>
</feature>
<dbReference type="InterPro" id="IPR000014">
    <property type="entry name" value="PAS"/>
</dbReference>
<dbReference type="CDD" id="cd06225">
    <property type="entry name" value="HAMP"/>
    <property type="match status" value="1"/>
</dbReference>
<evidence type="ECO:0000256" key="1">
    <source>
        <dbReference type="SAM" id="Phobius"/>
    </source>
</evidence>
<dbReference type="InterPro" id="IPR043128">
    <property type="entry name" value="Rev_trsase/Diguanyl_cyclase"/>
</dbReference>
<gene>
    <name evidence="7" type="ORF">SIID45300_02439</name>
</gene>
<dbReference type="SUPFAM" id="SSF141868">
    <property type="entry name" value="EAL domain-like"/>
    <property type="match status" value="1"/>
</dbReference>
<protein>
    <submittedName>
        <fullName evidence="7">Uncharacterized protein</fullName>
    </submittedName>
</protein>
<dbReference type="InterPro" id="IPR013587">
    <property type="entry name" value="Nitrate/nitrite_sensing"/>
</dbReference>
<dbReference type="InterPro" id="IPR000160">
    <property type="entry name" value="GGDEF_dom"/>
</dbReference>
<dbReference type="InterPro" id="IPR035965">
    <property type="entry name" value="PAS-like_dom_sf"/>
</dbReference>
<feature type="domain" description="HAMP" evidence="5">
    <location>
        <begin position="474"/>
        <end position="529"/>
    </location>
</feature>
<proteinExistence type="predicted"/>
<keyword evidence="1" id="KW-0472">Membrane</keyword>
<evidence type="ECO:0000259" key="6">
    <source>
        <dbReference type="PROSITE" id="PS50887"/>
    </source>
</evidence>
<dbReference type="Pfam" id="PF08376">
    <property type="entry name" value="NIT"/>
    <property type="match status" value="1"/>
</dbReference>
<keyword evidence="8" id="KW-1185">Reference proteome</keyword>
<feature type="transmembrane region" description="Helical" evidence="1">
    <location>
        <begin position="452"/>
        <end position="473"/>
    </location>
</feature>
<dbReference type="Pfam" id="PF00672">
    <property type="entry name" value="HAMP"/>
    <property type="match status" value="1"/>
</dbReference>
<comment type="caution">
    <text evidence="7">The sequence shown here is derived from an EMBL/GenBank/DDBJ whole genome shotgun (WGS) entry which is preliminary data.</text>
</comment>
<dbReference type="InterPro" id="IPR003660">
    <property type="entry name" value="HAMP_dom"/>
</dbReference>
<name>A0ABQ0CB23_9PROT</name>
<evidence type="ECO:0000259" key="2">
    <source>
        <dbReference type="PROSITE" id="PS50112"/>
    </source>
</evidence>
<dbReference type="SMART" id="SM00091">
    <property type="entry name" value="PAS"/>
    <property type="match status" value="2"/>
</dbReference>
<dbReference type="PROSITE" id="PS50112">
    <property type="entry name" value="PAS"/>
    <property type="match status" value="2"/>
</dbReference>
<keyword evidence="1" id="KW-0812">Transmembrane</keyword>
<dbReference type="SMART" id="SM00267">
    <property type="entry name" value="GGDEF"/>
    <property type="match status" value="1"/>
</dbReference>
<evidence type="ECO:0000259" key="3">
    <source>
        <dbReference type="PROSITE" id="PS50113"/>
    </source>
</evidence>
<dbReference type="InterPro" id="IPR035919">
    <property type="entry name" value="EAL_sf"/>
</dbReference>
<sequence>MRFLESLSFHVKLLLILLIPLGGILGLGLVGIHEKRELIAEMERMNHLSGLAIQISDLIHEIQRERGFTAGFLGSRGKRFQEELACQRARVESSLARLNLSRQELHQAEHHADALGEPFQSASADLDKRDAIRQSVDRLAIDAIEAIDYFSAINLDLLNTIDRLSSFAATVEIATQTRNYTLFLQGKERAGIERAIIAETLTAGRFAPGMYRRFSALVSEQETLFGIFRALASPDERVRFDAIVFGADASMVERMREVLFKSGHASALYIQLGLLYQNMALRGAYHSVKNLLIRGSLYGDRDDDFDPEAQQRHYRLQFEGNHQAIREIVERIRALSTEELSTGQRSDVEIVWENIEAYRHSLARIIAMQRRGATLHEIDMDPGVKIDDRPADEAIRRLVESTRVGRFNMEATDWFGATTARIDQFKELEDQLALRLITRGQALEREARSELLAYRLAMLAIMLLALGMGSYLVRRLRDKAERIVRLSRQIRAGDLTARIELWDATRQDELDRIAIAMNHMVEGLDRSTRLTQETMRALADSESRVRSMLETAPDAILALNAAGRVESVNPAGEDLFGYYPGSMAGCFIEDLVPNFRAVLNLHDVDGLAAHRTVEVEGLCRDEGRFPVEISMSGYESVTGEWHYLLIMNDITERKQVKMALAAAYAELEQRVRERTFELEHANRQLFAEIDERTRAEQGLTLAAKVFETATEGILITDAEGRIIKCNQAFTEISGYTFEEVYGRQPSMMSSGRHDQAFYEAMWKGILEDGAWSGEVWNRRKSGEIFPQKLSITTVWNSANELTHYVGIFSDITKLKETEKRLEQMAYFDALTQLPNRVLFRDRLQHELDKKSRYDIKLAVFFIDLDRFKHVNDSLGHSAGDQLLVEVAERIRISLRKYDTVARLGGDEFAAIITGLKDGREAAPVARKIIDSLKAVFHINGHEVFVGASIGISVFPNDGEEIETLTKHADIAMYKAKESGRGVIKFFEEAINAGLQNHLQMESAVRNGLKNGEFTVHYQPKVSLNSGRIVGMESLVRWFPPEGAMISPARFIPVAEETGLILPLGSQVLRDSCRQAARWRKEGHEIRMAVNLSALQFQKSELVDEVQEILEEVDLPPGALELEITESMVMGNVERSIERMQGLKALGLTLAVDDFGTGYSSLNYLKKFPIDTLKIDQSFVRDLGQTREGLAIVLAIISMGQALHLKLVAEGVETREQLDILKELGCHEIQGYYFSKPVAAEGIGAMFAADKRLEWRGSA</sequence>
<feature type="domain" description="GGDEF" evidence="6">
    <location>
        <begin position="855"/>
        <end position="988"/>
    </location>
</feature>
<dbReference type="Gene3D" id="3.20.20.450">
    <property type="entry name" value="EAL domain"/>
    <property type="match status" value="1"/>
</dbReference>
<dbReference type="CDD" id="cd01948">
    <property type="entry name" value="EAL"/>
    <property type="match status" value="1"/>
</dbReference>
<dbReference type="PROSITE" id="PS50113">
    <property type="entry name" value="PAC"/>
    <property type="match status" value="2"/>
</dbReference>